<keyword evidence="2" id="KW-1185">Reference proteome</keyword>
<dbReference type="GO" id="GO:0000155">
    <property type="term" value="F:phosphorelay sensor kinase activity"/>
    <property type="evidence" value="ECO:0007669"/>
    <property type="project" value="InterPro"/>
</dbReference>
<gene>
    <name evidence="1" type="ORF">SAMN04488108_3391</name>
</gene>
<sequence length="430" mass="49336">MISISNIDQLIPEYLRESEHFFLVCLDIEGNVTDCNALFQRAISIKEGNSILSALNQGFRNEFEGLMDQIIHYPSKSHQVILDFGTSKPISSSWEFTMLINQEMDPVGFIGIGVELSLLEGKLSWGNLLEVFSLGKADLDENLRFRSADDQILNWLNIDSETLISKNLFEVQTLELNLLDQLKLKEINQLKDFYHFSLDVTSGSHQGKFSINLLRHSKGFLLLMRQMNQLVKEEIFSKPFTDFQIEAFSGPVWILERDTRIVQQNSYAEGVSEKWLKKLANEGDFFDLKFANEKSDRFLELIGDAFEGNEKDLNLQIKTKNGSNEYWTFQVKPLKVNADKVYVMVYAIDMTAVNSKLVKMEGELETLRELALCPSHILRSPLSSMLGLLELIDFRKLDPENQRYISYLKPLAQELDDVIRSNAKKMAAFD</sequence>
<reference evidence="2" key="1">
    <citation type="submission" date="2016-12" db="EMBL/GenBank/DDBJ databases">
        <authorList>
            <person name="Varghese N."/>
            <person name="Submissions S."/>
        </authorList>
    </citation>
    <scope>NUCLEOTIDE SEQUENCE [LARGE SCALE GENOMIC DNA]</scope>
    <source>
        <strain evidence="2">DSM 25035</strain>
    </source>
</reference>
<dbReference type="InterPro" id="IPR035965">
    <property type="entry name" value="PAS-like_dom_sf"/>
</dbReference>
<name>A0A1M7ZHJ6_9BACT</name>
<dbReference type="STRING" id="1073327.SAMN04488108_3391"/>
<dbReference type="EMBL" id="FRXN01000005">
    <property type="protein sequence ID" value="SHO64347.1"/>
    <property type="molecule type" value="Genomic_DNA"/>
</dbReference>
<organism evidence="1 2">
    <name type="scientific">Algoriphagus zhangzhouensis</name>
    <dbReference type="NCBI Taxonomy" id="1073327"/>
    <lineage>
        <taxon>Bacteria</taxon>
        <taxon>Pseudomonadati</taxon>
        <taxon>Bacteroidota</taxon>
        <taxon>Cytophagia</taxon>
        <taxon>Cytophagales</taxon>
        <taxon>Cyclobacteriaceae</taxon>
        <taxon>Algoriphagus</taxon>
    </lineage>
</organism>
<dbReference type="SUPFAM" id="SSF47384">
    <property type="entry name" value="Homodimeric domain of signal transducing histidine kinase"/>
    <property type="match status" value="1"/>
</dbReference>
<dbReference type="InterPro" id="IPR036097">
    <property type="entry name" value="HisK_dim/P_sf"/>
</dbReference>
<accession>A0A1M7ZHJ6</accession>
<evidence type="ECO:0000313" key="1">
    <source>
        <dbReference type="EMBL" id="SHO64347.1"/>
    </source>
</evidence>
<dbReference type="OrthoDB" id="6231665at2"/>
<evidence type="ECO:0008006" key="3">
    <source>
        <dbReference type="Google" id="ProtNLM"/>
    </source>
</evidence>
<dbReference type="Proteomes" id="UP000184609">
    <property type="component" value="Unassembled WGS sequence"/>
</dbReference>
<dbReference type="RefSeq" id="WP_073572999.1">
    <property type="nucleotide sequence ID" value="NZ_FRXN01000005.1"/>
</dbReference>
<dbReference type="SUPFAM" id="SSF55785">
    <property type="entry name" value="PYP-like sensor domain (PAS domain)"/>
    <property type="match status" value="1"/>
</dbReference>
<dbReference type="AlphaFoldDB" id="A0A1M7ZHJ6"/>
<protein>
    <recommendedName>
        <fullName evidence="3">PAS domain S-box-containing protein</fullName>
    </recommendedName>
</protein>
<proteinExistence type="predicted"/>
<evidence type="ECO:0000313" key="2">
    <source>
        <dbReference type="Proteomes" id="UP000184609"/>
    </source>
</evidence>